<dbReference type="InterPro" id="IPR012000">
    <property type="entry name" value="Thiamin_PyroP_enz_cen_dom"/>
</dbReference>
<dbReference type="InterPro" id="IPR012001">
    <property type="entry name" value="Thiamin_PyroP_enz_TPP-bd_dom"/>
</dbReference>
<dbReference type="InterPro" id="IPR011766">
    <property type="entry name" value="TPP_enzyme_TPP-bd"/>
</dbReference>
<evidence type="ECO:0000259" key="6">
    <source>
        <dbReference type="Pfam" id="PF02776"/>
    </source>
</evidence>
<dbReference type="Gene3D" id="3.40.50.1220">
    <property type="entry name" value="TPP-binding domain"/>
    <property type="match status" value="1"/>
</dbReference>
<comment type="caution">
    <text evidence="7">The sequence shown here is derived from an EMBL/GenBank/DDBJ whole genome shotgun (WGS) entry which is preliminary data.</text>
</comment>
<organism evidence="7 8">
    <name type="scientific">Amycolatopsis cihanbeyliensis</name>
    <dbReference type="NCBI Taxonomy" id="1128664"/>
    <lineage>
        <taxon>Bacteria</taxon>
        <taxon>Bacillati</taxon>
        <taxon>Actinomycetota</taxon>
        <taxon>Actinomycetes</taxon>
        <taxon>Pseudonocardiales</taxon>
        <taxon>Pseudonocardiaceae</taxon>
        <taxon>Amycolatopsis</taxon>
    </lineage>
</organism>
<sequence>MRDVRATRPGLLAVGMSAPWYTTSTAFLEALTEVGVRYVFANLGSDHSGLIEAYARARAGGTVDRFPELVLCPHESVAFSAAQGYAQATGQAQAVLVHVECGTQNIGGMLHNAAKGRVPVLVFAGASPVTQYGEHTGSRDEFIQWMQDVHDQRGLVRGYTKYDYEIRVADNVKQIVHRAAQIATSDPAGPVYLVGAREVMEQRLEPASADRPEYALDRYTPVEPAALAPDTVRAVGAALAGAERPVIVTSYLGRDREAVPALVDLAERLAAPVIESVPMWLNFPADHPLHGGHQWNIPERNPLLAAADVVLVLGSDVPWIPVRNRPAAGARVFVVDIDPLKEQMPLWHVPAEVFARADLGTATRQLTEFLDEPGRLDAHAVRERLAAASAGRQRHLRELIAREQPDPEVITPEYLLGCLREELAAVDGETIVLTEAITNYLPVSEHLRRERPGGLIGSGGGSLGWYAGAAIGVKLARPDALVISVVGDGTYLFGVPASAQWTARRYGVPSLTVILDNEGWQAPKVSALGVHPEGAAAAADDFGVGFAPGADLPAVAAAAGGALARTVDDPADLPAALEEVVETVRSGRSAVLAARLAPVEDPARRAGRDTGPAAP</sequence>
<dbReference type="GO" id="GO:0009097">
    <property type="term" value="P:isoleucine biosynthetic process"/>
    <property type="evidence" value="ECO:0007669"/>
    <property type="project" value="TreeGrafter"/>
</dbReference>
<dbReference type="SUPFAM" id="SSF52467">
    <property type="entry name" value="DHS-like NAD/FAD-binding domain"/>
    <property type="match status" value="1"/>
</dbReference>
<dbReference type="Gene3D" id="3.40.50.970">
    <property type="match status" value="2"/>
</dbReference>
<gene>
    <name evidence="7" type="ORF">FB471_5895</name>
</gene>
<dbReference type="GO" id="GO:0009099">
    <property type="term" value="P:L-valine biosynthetic process"/>
    <property type="evidence" value="ECO:0007669"/>
    <property type="project" value="TreeGrafter"/>
</dbReference>
<dbReference type="GO" id="GO:0030976">
    <property type="term" value="F:thiamine pyrophosphate binding"/>
    <property type="evidence" value="ECO:0007669"/>
    <property type="project" value="InterPro"/>
</dbReference>
<dbReference type="PANTHER" id="PTHR18968:SF164">
    <property type="entry name" value="PYRUVATE DECARBOXYLASE"/>
    <property type="match status" value="1"/>
</dbReference>
<evidence type="ECO:0000313" key="8">
    <source>
        <dbReference type="Proteomes" id="UP000320876"/>
    </source>
</evidence>
<dbReference type="GO" id="GO:0050660">
    <property type="term" value="F:flavin adenine dinucleotide binding"/>
    <property type="evidence" value="ECO:0007669"/>
    <property type="project" value="TreeGrafter"/>
</dbReference>
<reference evidence="7 8" key="1">
    <citation type="submission" date="2019-06" db="EMBL/GenBank/DDBJ databases">
        <title>Sequencing the genomes of 1000 actinobacteria strains.</title>
        <authorList>
            <person name="Klenk H.-P."/>
        </authorList>
    </citation>
    <scope>NUCLEOTIDE SEQUENCE [LARGE SCALE GENOMIC DNA]</scope>
    <source>
        <strain evidence="7 8">DSM 45679</strain>
    </source>
</reference>
<proteinExistence type="inferred from homology"/>
<evidence type="ECO:0000259" key="5">
    <source>
        <dbReference type="Pfam" id="PF02775"/>
    </source>
</evidence>
<dbReference type="CDD" id="cd07035">
    <property type="entry name" value="TPP_PYR_POX_like"/>
    <property type="match status" value="1"/>
</dbReference>
<evidence type="ECO:0000259" key="4">
    <source>
        <dbReference type="Pfam" id="PF00205"/>
    </source>
</evidence>
<dbReference type="SUPFAM" id="SSF52518">
    <property type="entry name" value="Thiamin diphosphate-binding fold (THDP-binding)"/>
    <property type="match status" value="2"/>
</dbReference>
<feature type="domain" description="Thiamine pyrophosphate enzyme N-terminal TPP-binding" evidence="6">
    <location>
        <begin position="22"/>
        <end position="139"/>
    </location>
</feature>
<feature type="domain" description="Thiamine pyrophosphate enzyme central" evidence="4">
    <location>
        <begin position="234"/>
        <end position="340"/>
    </location>
</feature>
<dbReference type="GO" id="GO:0003984">
    <property type="term" value="F:acetolactate synthase activity"/>
    <property type="evidence" value="ECO:0007669"/>
    <property type="project" value="TreeGrafter"/>
</dbReference>
<evidence type="ECO:0000256" key="3">
    <source>
        <dbReference type="RuleBase" id="RU362132"/>
    </source>
</evidence>
<protein>
    <submittedName>
        <fullName evidence="7">Acetolactate synthase-1/2/3 large subunit</fullName>
    </submittedName>
</protein>
<dbReference type="Pfam" id="PF02775">
    <property type="entry name" value="TPP_enzyme_C"/>
    <property type="match status" value="1"/>
</dbReference>
<feature type="domain" description="Thiamine pyrophosphate enzyme TPP-binding" evidence="5">
    <location>
        <begin position="444"/>
        <end position="583"/>
    </location>
</feature>
<evidence type="ECO:0000256" key="1">
    <source>
        <dbReference type="ARBA" id="ARBA00007812"/>
    </source>
</evidence>
<evidence type="ECO:0000313" key="7">
    <source>
        <dbReference type="EMBL" id="TQI93753.1"/>
    </source>
</evidence>
<accession>A0A542CSF1</accession>
<dbReference type="Pfam" id="PF02776">
    <property type="entry name" value="TPP_enzyme_N"/>
    <property type="match status" value="1"/>
</dbReference>
<dbReference type="PANTHER" id="PTHR18968">
    <property type="entry name" value="THIAMINE PYROPHOSPHATE ENZYMES"/>
    <property type="match status" value="1"/>
</dbReference>
<dbReference type="InterPro" id="IPR029061">
    <property type="entry name" value="THDP-binding"/>
</dbReference>
<comment type="similarity">
    <text evidence="1 3">Belongs to the TPP enzyme family.</text>
</comment>
<dbReference type="EMBL" id="VFML01000002">
    <property type="protein sequence ID" value="TQI93753.1"/>
    <property type="molecule type" value="Genomic_DNA"/>
</dbReference>
<dbReference type="AlphaFoldDB" id="A0A542CSF1"/>
<keyword evidence="2 3" id="KW-0786">Thiamine pyrophosphate</keyword>
<dbReference type="GO" id="GO:0000287">
    <property type="term" value="F:magnesium ion binding"/>
    <property type="evidence" value="ECO:0007669"/>
    <property type="project" value="InterPro"/>
</dbReference>
<evidence type="ECO:0000256" key="2">
    <source>
        <dbReference type="ARBA" id="ARBA00023052"/>
    </source>
</evidence>
<dbReference type="NCBIfam" id="NF006203">
    <property type="entry name" value="PRK08327.1"/>
    <property type="match status" value="1"/>
</dbReference>
<dbReference type="Proteomes" id="UP000320876">
    <property type="component" value="Unassembled WGS sequence"/>
</dbReference>
<dbReference type="GO" id="GO:0005948">
    <property type="term" value="C:acetolactate synthase complex"/>
    <property type="evidence" value="ECO:0007669"/>
    <property type="project" value="TreeGrafter"/>
</dbReference>
<dbReference type="InterPro" id="IPR045229">
    <property type="entry name" value="TPP_enz"/>
</dbReference>
<dbReference type="InterPro" id="IPR029035">
    <property type="entry name" value="DHS-like_NAD/FAD-binding_dom"/>
</dbReference>
<keyword evidence="8" id="KW-1185">Reference proteome</keyword>
<name>A0A542CSF1_AMYCI</name>
<dbReference type="Pfam" id="PF00205">
    <property type="entry name" value="TPP_enzyme_M"/>
    <property type="match status" value="1"/>
</dbReference>